<name>A0A1I4WMV5_9FLAO</name>
<accession>A0A1I4WMV5</accession>
<protein>
    <submittedName>
        <fullName evidence="2">SnoaL-like domain-containing protein</fullName>
    </submittedName>
</protein>
<reference evidence="3" key="1">
    <citation type="submission" date="2016-10" db="EMBL/GenBank/DDBJ databases">
        <authorList>
            <person name="Varghese N."/>
            <person name="Submissions S."/>
        </authorList>
    </citation>
    <scope>NUCLEOTIDE SEQUENCE [LARGE SCALE GENOMIC DNA]</scope>
    <source>
        <strain evidence="3">DSM 4002</strain>
    </source>
</reference>
<dbReference type="SUPFAM" id="SSF54427">
    <property type="entry name" value="NTF2-like"/>
    <property type="match status" value="1"/>
</dbReference>
<organism evidence="2 3">
    <name type="scientific">Flavobacterium succinicans</name>
    <dbReference type="NCBI Taxonomy" id="29536"/>
    <lineage>
        <taxon>Bacteria</taxon>
        <taxon>Pseudomonadati</taxon>
        <taxon>Bacteroidota</taxon>
        <taxon>Flavobacteriia</taxon>
        <taxon>Flavobacteriales</taxon>
        <taxon>Flavobacteriaceae</taxon>
        <taxon>Flavobacterium</taxon>
    </lineage>
</organism>
<proteinExistence type="predicted"/>
<evidence type="ECO:0000313" key="2">
    <source>
        <dbReference type="EMBL" id="SFN14855.1"/>
    </source>
</evidence>
<dbReference type="Pfam" id="PF12680">
    <property type="entry name" value="SnoaL_2"/>
    <property type="match status" value="1"/>
</dbReference>
<sequence>MHPNEQLIHKFYTAFQNNDALTMKQCYHTDIQFSDPAFGLLKEEQASMMWKMLLERAKGAIKIEYTNVKADEIHGSATWVAHYTFTQTNRKVINPISAEFEFKDGLIYKHNDNFDVWKWSKQALGWKGFLLGWTGFFQKKIQEKAFYSLKKYSERQTS</sequence>
<dbReference type="InterPro" id="IPR032710">
    <property type="entry name" value="NTF2-like_dom_sf"/>
</dbReference>
<dbReference type="Gene3D" id="3.10.450.50">
    <property type="match status" value="1"/>
</dbReference>
<keyword evidence="3" id="KW-1185">Reference proteome</keyword>
<dbReference type="STRING" id="29536.FLB_09280"/>
<gene>
    <name evidence="2" type="ORF">SAMN05444143_10713</name>
</gene>
<dbReference type="EMBL" id="FOUT01000007">
    <property type="protein sequence ID" value="SFN14855.1"/>
    <property type="molecule type" value="Genomic_DNA"/>
</dbReference>
<feature type="domain" description="SnoaL-like" evidence="1">
    <location>
        <begin position="9"/>
        <end position="110"/>
    </location>
</feature>
<evidence type="ECO:0000313" key="3">
    <source>
        <dbReference type="Proteomes" id="UP000182961"/>
    </source>
</evidence>
<dbReference type="RefSeq" id="WP_024980906.1">
    <property type="nucleotide sequence ID" value="NZ_CBCRUM010000013.1"/>
</dbReference>
<dbReference type="AlphaFoldDB" id="A0A1I4WMV5"/>
<dbReference type="eggNOG" id="COG3631">
    <property type="taxonomic scope" value="Bacteria"/>
</dbReference>
<dbReference type="Proteomes" id="UP000182961">
    <property type="component" value="Unassembled WGS sequence"/>
</dbReference>
<dbReference type="InterPro" id="IPR037401">
    <property type="entry name" value="SnoaL-like"/>
</dbReference>
<evidence type="ECO:0000259" key="1">
    <source>
        <dbReference type="Pfam" id="PF12680"/>
    </source>
</evidence>